<organism evidence="2 3">
    <name type="scientific">Tuber borchii</name>
    <name type="common">White truffle</name>
    <dbReference type="NCBI Taxonomy" id="42251"/>
    <lineage>
        <taxon>Eukaryota</taxon>
        <taxon>Fungi</taxon>
        <taxon>Dikarya</taxon>
        <taxon>Ascomycota</taxon>
        <taxon>Pezizomycotina</taxon>
        <taxon>Pezizomycetes</taxon>
        <taxon>Pezizales</taxon>
        <taxon>Tuberaceae</taxon>
        <taxon>Tuber</taxon>
    </lineage>
</organism>
<sequence length="76" mass="8569">MIMLIALFLFALFDSEQLLSYKNSIGVLDSLWVTLSGGFHIISTSVEWLSHVKRVEESNATPGQHKFPYANNLNDI</sequence>
<dbReference type="Proteomes" id="UP000244722">
    <property type="component" value="Unassembled WGS sequence"/>
</dbReference>
<keyword evidence="1" id="KW-0732">Signal</keyword>
<keyword evidence="3" id="KW-1185">Reference proteome</keyword>
<proteinExistence type="predicted"/>
<gene>
    <name evidence="2" type="ORF">B9Z19DRAFT_1091036</name>
</gene>
<evidence type="ECO:0000256" key="1">
    <source>
        <dbReference type="SAM" id="SignalP"/>
    </source>
</evidence>
<reference evidence="2 3" key="1">
    <citation type="submission" date="2017-04" db="EMBL/GenBank/DDBJ databases">
        <title>Draft genome sequence of Tuber borchii Vittad., a whitish edible truffle.</title>
        <authorList>
            <consortium name="DOE Joint Genome Institute"/>
            <person name="Murat C."/>
            <person name="Kuo A."/>
            <person name="Barry K.W."/>
            <person name="Clum A."/>
            <person name="Dockter R.B."/>
            <person name="Fauchery L."/>
            <person name="Iotti M."/>
            <person name="Kohler A."/>
            <person name="Labutti K."/>
            <person name="Lindquist E.A."/>
            <person name="Lipzen A."/>
            <person name="Ohm R.A."/>
            <person name="Wang M."/>
            <person name="Grigoriev I.V."/>
            <person name="Zambonelli A."/>
            <person name="Martin F.M."/>
        </authorList>
    </citation>
    <scope>NUCLEOTIDE SEQUENCE [LARGE SCALE GENOMIC DNA]</scope>
    <source>
        <strain evidence="2 3">Tbo3840</strain>
    </source>
</reference>
<feature type="signal peptide" evidence="1">
    <location>
        <begin position="1"/>
        <end position="15"/>
    </location>
</feature>
<feature type="chain" id="PRO_5015425695" evidence="1">
    <location>
        <begin position="16"/>
        <end position="76"/>
    </location>
</feature>
<dbReference type="AlphaFoldDB" id="A0A2T6ZI25"/>
<name>A0A2T6ZI25_TUBBO</name>
<evidence type="ECO:0000313" key="3">
    <source>
        <dbReference type="Proteomes" id="UP000244722"/>
    </source>
</evidence>
<dbReference type="EMBL" id="NESQ01000248">
    <property type="protein sequence ID" value="PUU75148.1"/>
    <property type="molecule type" value="Genomic_DNA"/>
</dbReference>
<accession>A0A2T6ZI25</accession>
<comment type="caution">
    <text evidence="2">The sequence shown here is derived from an EMBL/GenBank/DDBJ whole genome shotgun (WGS) entry which is preliminary data.</text>
</comment>
<evidence type="ECO:0000313" key="2">
    <source>
        <dbReference type="EMBL" id="PUU75148.1"/>
    </source>
</evidence>
<protein>
    <submittedName>
        <fullName evidence="2">Uncharacterized protein</fullName>
    </submittedName>
</protein>